<evidence type="ECO:0000256" key="6">
    <source>
        <dbReference type="ARBA" id="ARBA00023002"/>
    </source>
</evidence>
<dbReference type="GO" id="GO:0046949">
    <property type="term" value="P:fatty-acyl-CoA biosynthetic process"/>
    <property type="evidence" value="ECO:0007669"/>
    <property type="project" value="TreeGrafter"/>
</dbReference>
<protein>
    <recommendedName>
        <fullName evidence="9">glutaryl-CoA dehydrogenase (ETF)</fullName>
        <ecNumber evidence="9">1.3.8.6</ecNumber>
    </recommendedName>
</protein>
<evidence type="ECO:0000256" key="11">
    <source>
        <dbReference type="RuleBase" id="RU362125"/>
    </source>
</evidence>
<evidence type="ECO:0000256" key="3">
    <source>
        <dbReference type="ARBA" id="ARBA00022630"/>
    </source>
</evidence>
<evidence type="ECO:0000256" key="9">
    <source>
        <dbReference type="ARBA" id="ARBA00039033"/>
    </source>
</evidence>
<dbReference type="PANTHER" id="PTHR42807:SF1">
    <property type="entry name" value="GLUTARYL-COA DEHYDROGENASE, MITOCHONDRIAL"/>
    <property type="match status" value="1"/>
</dbReference>
<comment type="cofactor">
    <cofactor evidence="1 11">
        <name>FAD</name>
        <dbReference type="ChEBI" id="CHEBI:57692"/>
    </cofactor>
</comment>
<dbReference type="AlphaFoldDB" id="A0A1H4D8M4"/>
<evidence type="ECO:0000313" key="16">
    <source>
        <dbReference type="Proteomes" id="UP000198850"/>
    </source>
</evidence>
<dbReference type="InterPro" id="IPR009100">
    <property type="entry name" value="AcylCoA_DH/oxidase_NM_dom_sf"/>
</dbReference>
<dbReference type="Gene3D" id="1.10.540.10">
    <property type="entry name" value="Acyl-CoA dehydrogenase/oxidase, N-terminal domain"/>
    <property type="match status" value="1"/>
</dbReference>
<comment type="similarity">
    <text evidence="2 11">Belongs to the acyl-CoA dehydrogenase family.</text>
</comment>
<dbReference type="EC" id="1.3.8.6" evidence="9"/>
<dbReference type="PROSITE" id="PS00073">
    <property type="entry name" value="ACYL_COA_DH_2"/>
    <property type="match status" value="1"/>
</dbReference>
<dbReference type="Gene3D" id="1.20.140.10">
    <property type="entry name" value="Butyryl-CoA Dehydrogenase, subunit A, domain 3"/>
    <property type="match status" value="1"/>
</dbReference>
<evidence type="ECO:0000313" key="15">
    <source>
        <dbReference type="EMBL" id="SEA69143.1"/>
    </source>
</evidence>
<keyword evidence="5" id="KW-0809">Transit peptide</keyword>
<dbReference type="InterPro" id="IPR006089">
    <property type="entry name" value="Acyl-CoA_DH_CS"/>
</dbReference>
<reference evidence="15 16" key="1">
    <citation type="submission" date="2016-10" db="EMBL/GenBank/DDBJ databases">
        <authorList>
            <person name="de Groot N.N."/>
        </authorList>
    </citation>
    <scope>NUCLEOTIDE SEQUENCE [LARGE SCALE GENOMIC DNA]</scope>
    <source>
        <strain evidence="15 16">DSM 19033</strain>
    </source>
</reference>
<dbReference type="Proteomes" id="UP000198850">
    <property type="component" value="Unassembled WGS sequence"/>
</dbReference>
<keyword evidence="6 11" id="KW-0560">Oxidoreductase</keyword>
<dbReference type="Pfam" id="PF00441">
    <property type="entry name" value="Acyl-CoA_dh_1"/>
    <property type="match status" value="1"/>
</dbReference>
<dbReference type="InterPro" id="IPR037069">
    <property type="entry name" value="AcylCoA_DH/ox_N_sf"/>
</dbReference>
<dbReference type="SUPFAM" id="SSF47203">
    <property type="entry name" value="Acyl-CoA dehydrogenase C-terminal domain-like"/>
    <property type="match status" value="1"/>
</dbReference>
<name>A0A1H4D8M4_9SPHI</name>
<dbReference type="Gene3D" id="2.40.110.10">
    <property type="entry name" value="Butyryl-CoA Dehydrogenase, subunit A, domain 2"/>
    <property type="match status" value="1"/>
</dbReference>
<dbReference type="SUPFAM" id="SSF56645">
    <property type="entry name" value="Acyl-CoA dehydrogenase NM domain-like"/>
    <property type="match status" value="1"/>
</dbReference>
<comment type="pathway">
    <text evidence="8">Amino-acid metabolism; tryptophan metabolism.</text>
</comment>
<comment type="catalytic activity">
    <reaction evidence="10">
        <text>glutaryl-CoA + oxidized [electron-transfer flavoprotein] + 2 H(+) = (2E)-butenoyl-CoA + reduced [electron-transfer flavoprotein] + CO2</text>
        <dbReference type="Rhea" id="RHEA:13389"/>
        <dbReference type="Rhea" id="RHEA-COMP:10685"/>
        <dbReference type="Rhea" id="RHEA-COMP:10686"/>
        <dbReference type="ChEBI" id="CHEBI:15378"/>
        <dbReference type="ChEBI" id="CHEBI:16526"/>
        <dbReference type="ChEBI" id="CHEBI:57332"/>
        <dbReference type="ChEBI" id="CHEBI:57378"/>
        <dbReference type="ChEBI" id="CHEBI:57692"/>
        <dbReference type="ChEBI" id="CHEBI:58307"/>
        <dbReference type="EC" id="1.3.8.6"/>
    </reaction>
</comment>
<dbReference type="InterPro" id="IPR013786">
    <property type="entry name" value="AcylCoA_DH/ox_N"/>
</dbReference>
<evidence type="ECO:0000256" key="1">
    <source>
        <dbReference type="ARBA" id="ARBA00001974"/>
    </source>
</evidence>
<feature type="domain" description="Acyl-CoA dehydrogenase/oxidase C-terminal" evidence="12">
    <location>
        <begin position="276"/>
        <end position="420"/>
    </location>
</feature>
<feature type="domain" description="Acyl-CoA oxidase/dehydrogenase middle" evidence="13">
    <location>
        <begin position="172"/>
        <end position="263"/>
    </location>
</feature>
<gene>
    <name evidence="15" type="ORF">SAMN05443550_104374</name>
</gene>
<evidence type="ECO:0000256" key="10">
    <source>
        <dbReference type="ARBA" id="ARBA00049493"/>
    </source>
</evidence>
<dbReference type="PANTHER" id="PTHR42807">
    <property type="entry name" value="GLUTARYL-COA DEHYDROGENASE, MITOCHONDRIAL"/>
    <property type="match status" value="1"/>
</dbReference>
<evidence type="ECO:0000256" key="5">
    <source>
        <dbReference type="ARBA" id="ARBA00022946"/>
    </source>
</evidence>
<evidence type="ECO:0000256" key="7">
    <source>
        <dbReference type="ARBA" id="ARBA00037899"/>
    </source>
</evidence>
<dbReference type="GO" id="GO:0033539">
    <property type="term" value="P:fatty acid beta-oxidation using acyl-CoA dehydrogenase"/>
    <property type="evidence" value="ECO:0007669"/>
    <property type="project" value="TreeGrafter"/>
</dbReference>
<keyword evidence="4 11" id="KW-0274">FAD</keyword>
<dbReference type="GO" id="GO:0004361">
    <property type="term" value="F:glutaryl-CoA dehydrogenase activity"/>
    <property type="evidence" value="ECO:0007669"/>
    <property type="project" value="UniProtKB-EC"/>
</dbReference>
<dbReference type="InterPro" id="IPR046373">
    <property type="entry name" value="Acyl-CoA_Oxase/DH_mid-dom_sf"/>
</dbReference>
<organism evidence="15 16">
    <name type="scientific">Pedobacter hartonius</name>
    <dbReference type="NCBI Taxonomy" id="425514"/>
    <lineage>
        <taxon>Bacteria</taxon>
        <taxon>Pseudomonadati</taxon>
        <taxon>Bacteroidota</taxon>
        <taxon>Sphingobacteriia</taxon>
        <taxon>Sphingobacteriales</taxon>
        <taxon>Sphingobacteriaceae</taxon>
        <taxon>Pedobacter</taxon>
    </lineage>
</organism>
<evidence type="ECO:0000256" key="4">
    <source>
        <dbReference type="ARBA" id="ARBA00022827"/>
    </source>
</evidence>
<comment type="pathway">
    <text evidence="7">Amino-acid metabolism; lysine degradation.</text>
</comment>
<evidence type="ECO:0000256" key="2">
    <source>
        <dbReference type="ARBA" id="ARBA00009347"/>
    </source>
</evidence>
<dbReference type="Pfam" id="PF02770">
    <property type="entry name" value="Acyl-CoA_dh_M"/>
    <property type="match status" value="1"/>
</dbReference>
<evidence type="ECO:0000259" key="13">
    <source>
        <dbReference type="Pfam" id="PF02770"/>
    </source>
</evidence>
<dbReference type="InterPro" id="IPR036250">
    <property type="entry name" value="AcylCo_DH-like_C"/>
</dbReference>
<dbReference type="InterPro" id="IPR052033">
    <property type="entry name" value="Glutaryl-CoA_DH_mitochondrial"/>
</dbReference>
<dbReference type="FunFam" id="1.10.540.10:FF:000002">
    <property type="entry name" value="Acyl-CoA dehydrogenase FadE19"/>
    <property type="match status" value="1"/>
</dbReference>
<dbReference type="GO" id="GO:0050660">
    <property type="term" value="F:flavin adenine dinucleotide binding"/>
    <property type="evidence" value="ECO:0007669"/>
    <property type="project" value="InterPro"/>
</dbReference>
<proteinExistence type="inferred from homology"/>
<sequence>MIGFNQPLPEIITFEIRHRKYKDLSCPSKYTDTMDKSGKKDLYEAPDYYLIDDLLSEEHKLIRSAARDWVKKELSPVIEDYAQKAEFPKHLIKGLGEIGAFGPTIPLEYGGAGLDYIAYGILMQELERGDSGIRSTASVQGSLVMYPIYTYGSEEQRRKYLPRLATGEMMGCFGLTEPDHGSNPGGMVTNIKDKGDHYLLNGAKMWISNAPFADIAVVWAKDEAGKIRGLIVERGMEGFTTPETHNKWSLRASATGELVFDQVKVPKENIFPEISGLKGPLGCLNQARYGIAWGALGAAMDCYDTALRYAKERVQFGKPIGAFQLQQKKLAEMITEITKGQLLVWRLGVLKTENRATAEQISMAKRNSVEVALDVARNARQMLGGMGITGEFSVMRHMMNLESVVTYEGTQDIHLLITGMDVTGLNAFK</sequence>
<dbReference type="InterPro" id="IPR009075">
    <property type="entry name" value="AcylCo_DH/oxidase_C"/>
</dbReference>
<accession>A0A1H4D8M4</accession>
<evidence type="ECO:0000256" key="8">
    <source>
        <dbReference type="ARBA" id="ARBA00037927"/>
    </source>
</evidence>
<feature type="domain" description="Acyl-CoA dehydrogenase/oxidase N-terminal" evidence="14">
    <location>
        <begin position="56"/>
        <end position="168"/>
    </location>
</feature>
<keyword evidence="3 11" id="KW-0285">Flavoprotein</keyword>
<dbReference type="Pfam" id="PF02771">
    <property type="entry name" value="Acyl-CoA_dh_N"/>
    <property type="match status" value="1"/>
</dbReference>
<dbReference type="InterPro" id="IPR006091">
    <property type="entry name" value="Acyl-CoA_Oxase/DH_mid-dom"/>
</dbReference>
<evidence type="ECO:0000259" key="12">
    <source>
        <dbReference type="Pfam" id="PF00441"/>
    </source>
</evidence>
<dbReference type="GO" id="GO:0000062">
    <property type="term" value="F:fatty-acyl-CoA binding"/>
    <property type="evidence" value="ECO:0007669"/>
    <property type="project" value="TreeGrafter"/>
</dbReference>
<keyword evidence="16" id="KW-1185">Reference proteome</keyword>
<dbReference type="EMBL" id="FNRA01000004">
    <property type="protein sequence ID" value="SEA69143.1"/>
    <property type="molecule type" value="Genomic_DNA"/>
</dbReference>
<dbReference type="STRING" id="425514.SAMN05443550_104374"/>
<evidence type="ECO:0000259" key="14">
    <source>
        <dbReference type="Pfam" id="PF02771"/>
    </source>
</evidence>